<name>A0ABD1DVL2_CULPP</name>
<evidence type="ECO:0000313" key="1">
    <source>
        <dbReference type="EMBL" id="KAL1403780.1"/>
    </source>
</evidence>
<gene>
    <name evidence="1" type="ORF">pipiens_019212</name>
</gene>
<proteinExistence type="predicted"/>
<dbReference type="Proteomes" id="UP001562425">
    <property type="component" value="Unassembled WGS sequence"/>
</dbReference>
<accession>A0ABD1DVL2</accession>
<evidence type="ECO:0000313" key="2">
    <source>
        <dbReference type="Proteomes" id="UP001562425"/>
    </source>
</evidence>
<keyword evidence="2" id="KW-1185">Reference proteome</keyword>
<dbReference type="AlphaFoldDB" id="A0ABD1DVL2"/>
<dbReference type="EMBL" id="JBEHCU010001150">
    <property type="protein sequence ID" value="KAL1403780.1"/>
    <property type="molecule type" value="Genomic_DNA"/>
</dbReference>
<sequence length="156" mass="16817">MVAVEGEVVETQGLFGKQLRMSGLGKIIIATAQQILDLIDASIATCWAVCVFVAILAPGSRQWVHLVVVCVKIGQLAAEGNWTAERVPEVCIVLLEGIELVLEAAKAMELMEETYVETLSQGLIYVLAFKGLSRSVHVHVTVPLVAEVADSLALQY</sequence>
<reference evidence="1 2" key="1">
    <citation type="submission" date="2024-05" db="EMBL/GenBank/DDBJ databases">
        <title>Culex pipiens pipiens assembly and annotation.</title>
        <authorList>
            <person name="Alout H."/>
            <person name="Durand T."/>
        </authorList>
    </citation>
    <scope>NUCLEOTIDE SEQUENCE [LARGE SCALE GENOMIC DNA]</scope>
    <source>
        <strain evidence="1">HA-2024</strain>
        <tissue evidence="1">Whole body</tissue>
    </source>
</reference>
<comment type="caution">
    <text evidence="1">The sequence shown here is derived from an EMBL/GenBank/DDBJ whole genome shotgun (WGS) entry which is preliminary data.</text>
</comment>
<organism evidence="1 2">
    <name type="scientific">Culex pipiens pipiens</name>
    <name type="common">Northern house mosquito</name>
    <dbReference type="NCBI Taxonomy" id="38569"/>
    <lineage>
        <taxon>Eukaryota</taxon>
        <taxon>Metazoa</taxon>
        <taxon>Ecdysozoa</taxon>
        <taxon>Arthropoda</taxon>
        <taxon>Hexapoda</taxon>
        <taxon>Insecta</taxon>
        <taxon>Pterygota</taxon>
        <taxon>Neoptera</taxon>
        <taxon>Endopterygota</taxon>
        <taxon>Diptera</taxon>
        <taxon>Nematocera</taxon>
        <taxon>Culicoidea</taxon>
        <taxon>Culicidae</taxon>
        <taxon>Culicinae</taxon>
        <taxon>Culicini</taxon>
        <taxon>Culex</taxon>
        <taxon>Culex</taxon>
    </lineage>
</organism>
<protein>
    <submittedName>
        <fullName evidence="1">Uncharacterized protein</fullName>
    </submittedName>
</protein>